<evidence type="ECO:0000313" key="1">
    <source>
        <dbReference type="EMBL" id="RKG96220.1"/>
    </source>
</evidence>
<comment type="caution">
    <text evidence="1">The sequence shown here is derived from an EMBL/GenBank/DDBJ whole genome shotgun (WGS) entry which is preliminary data.</text>
</comment>
<dbReference type="InterPro" id="IPR011004">
    <property type="entry name" value="Trimer_LpxA-like_sf"/>
</dbReference>
<reference evidence="2" key="1">
    <citation type="submission" date="2018-09" db="EMBL/GenBank/DDBJ databases">
        <authorList>
            <person name="Livingstone P.G."/>
            <person name="Whitworth D.E."/>
        </authorList>
    </citation>
    <scope>NUCLEOTIDE SEQUENCE [LARGE SCALE GENOMIC DNA]</scope>
    <source>
        <strain evidence="2">CA043D</strain>
    </source>
</reference>
<dbReference type="Gene3D" id="3.90.550.10">
    <property type="entry name" value="Spore Coat Polysaccharide Biosynthesis Protein SpsA, Chain A"/>
    <property type="match status" value="1"/>
</dbReference>
<organism evidence="1 2">
    <name type="scientific">Corallococcus carmarthensis</name>
    <dbReference type="NCBI Taxonomy" id="2316728"/>
    <lineage>
        <taxon>Bacteria</taxon>
        <taxon>Pseudomonadati</taxon>
        <taxon>Myxococcota</taxon>
        <taxon>Myxococcia</taxon>
        <taxon>Myxococcales</taxon>
        <taxon>Cystobacterineae</taxon>
        <taxon>Myxococcaceae</taxon>
        <taxon>Corallococcus</taxon>
    </lineage>
</organism>
<keyword evidence="2" id="KW-1185">Reference proteome</keyword>
<accession>A0A3A8JWR4</accession>
<proteinExistence type="predicted"/>
<protein>
    <recommendedName>
        <fullName evidence="3">NDP-sugar synthase</fullName>
    </recommendedName>
</protein>
<evidence type="ECO:0000313" key="2">
    <source>
        <dbReference type="Proteomes" id="UP000268313"/>
    </source>
</evidence>
<dbReference type="Proteomes" id="UP000268313">
    <property type="component" value="Unassembled WGS sequence"/>
</dbReference>
<dbReference type="SUPFAM" id="SSF51161">
    <property type="entry name" value="Trimeric LpxA-like enzymes"/>
    <property type="match status" value="1"/>
</dbReference>
<dbReference type="Gene3D" id="2.160.10.10">
    <property type="entry name" value="Hexapeptide repeat proteins"/>
    <property type="match status" value="1"/>
</dbReference>
<sequence>MFAVIQRSAATPGAGLLSVAGHPLITRQLQWLRGAGFEKVAIDIGSDARDEALRHVVSQQEALARNVVFVPTPSLLQPGVIADSAGFPADAPFLVLPDAVLGNADLAAFYRRAPDRGVRVGRLAPPPAVEPFAPAEVHLFTATTGPVELEDLPGWGTRLETTGAALRLACKALLGRLPQPEGTSSLLIHAAEREPGVWVARGARLQPGAEVSAPVLIGPGALVFSGARIGPGALIGPRSIIERGATIVNAVVEAETVVGEGLEVRGAIAAPGGLAPLDGTGPLLPLEDPLLLEQRWLLAQRVLRLLGLTR</sequence>
<dbReference type="RefSeq" id="WP_120607195.1">
    <property type="nucleotide sequence ID" value="NZ_JABFJX010000084.1"/>
</dbReference>
<dbReference type="SUPFAM" id="SSF53448">
    <property type="entry name" value="Nucleotide-diphospho-sugar transferases"/>
    <property type="match status" value="1"/>
</dbReference>
<gene>
    <name evidence="1" type="ORF">D7X32_36760</name>
</gene>
<dbReference type="AlphaFoldDB" id="A0A3A8JWR4"/>
<name>A0A3A8JWR4_9BACT</name>
<dbReference type="OrthoDB" id="9801810at2"/>
<evidence type="ECO:0008006" key="3">
    <source>
        <dbReference type="Google" id="ProtNLM"/>
    </source>
</evidence>
<dbReference type="InterPro" id="IPR029044">
    <property type="entry name" value="Nucleotide-diphossugar_trans"/>
</dbReference>
<dbReference type="EMBL" id="RAWE01000223">
    <property type="protein sequence ID" value="RKG96220.1"/>
    <property type="molecule type" value="Genomic_DNA"/>
</dbReference>